<organism evidence="1 2">
    <name type="scientific">Nonomuraea jabiensis</name>
    <dbReference type="NCBI Taxonomy" id="882448"/>
    <lineage>
        <taxon>Bacteria</taxon>
        <taxon>Bacillati</taxon>
        <taxon>Actinomycetota</taxon>
        <taxon>Actinomycetes</taxon>
        <taxon>Streptosporangiales</taxon>
        <taxon>Streptosporangiaceae</taxon>
        <taxon>Nonomuraea</taxon>
    </lineage>
</organism>
<reference evidence="1 2" key="1">
    <citation type="submission" date="2020-08" db="EMBL/GenBank/DDBJ databases">
        <title>Sequencing the genomes of 1000 actinobacteria strains.</title>
        <authorList>
            <person name="Klenk H.-P."/>
        </authorList>
    </citation>
    <scope>NUCLEOTIDE SEQUENCE [LARGE SCALE GENOMIC DNA]</scope>
    <source>
        <strain evidence="1 2">DSM 45507</strain>
    </source>
</reference>
<comment type="caution">
    <text evidence="1">The sequence shown here is derived from an EMBL/GenBank/DDBJ whole genome shotgun (WGS) entry which is preliminary data.</text>
</comment>
<evidence type="ECO:0000313" key="2">
    <source>
        <dbReference type="Proteomes" id="UP000579153"/>
    </source>
</evidence>
<dbReference type="EMBL" id="JACHMB010000001">
    <property type="protein sequence ID" value="MBB5782713.1"/>
    <property type="molecule type" value="Genomic_DNA"/>
</dbReference>
<gene>
    <name evidence="1" type="ORF">HD596_009469</name>
</gene>
<evidence type="ECO:0000313" key="1">
    <source>
        <dbReference type="EMBL" id="MBB5782713.1"/>
    </source>
</evidence>
<proteinExistence type="predicted"/>
<protein>
    <submittedName>
        <fullName evidence="1">Uncharacterized protein</fullName>
    </submittedName>
</protein>
<keyword evidence="2" id="KW-1185">Reference proteome</keyword>
<dbReference type="Proteomes" id="UP000579153">
    <property type="component" value="Unassembled WGS sequence"/>
</dbReference>
<dbReference type="RefSeq" id="WP_185075756.1">
    <property type="nucleotide sequence ID" value="NZ_JACHMB010000001.1"/>
</dbReference>
<sequence>MDPSVIATLTAVVSAVVGGAAGEAGKSAWGSLTALVRRRFGTDAAVTAALEQADTRSPEETTRILVDQAHADAEFERSLADWAGETARLLQYKHDVSNTIGGDARITGTVIQAGDISGSVNLGTPGPPERRG</sequence>
<accession>A0A7W9LGD3</accession>
<dbReference type="AlphaFoldDB" id="A0A7W9LGD3"/>
<name>A0A7W9LGD3_9ACTN</name>